<accession>A0A438DLI1</accession>
<sequence>MSWVRTPGVSLGEGEIVGRLEGWPRPSTPLVFECHGHLSECTIKLGTEVTGSNPKGVAGGEIVGRSEGWSHPSTPLMFKCCERLGECIIRLRSLMKRLKIANEGFIRLYCDKEGPDVSVMGMEGASSGLVGSAEGARSKVPLRDELIEDFSARKGRNEPPWASLGGANGFELAIVPFRSGFEIPLAERMALQLEKGEREEGWSSSCFAKFSRCLGMPIEGFEEEILYLLRRMKGRIEQKSQDGAYRKTESSASKSCKELKKLEWTETKIKEMRMRLVHSLGVGRHLDWRAINSREVAGGVLVFWVNRLVELVEVEEGMFSISCWFKNCVDGLMWVFSGVYGLVCSRDREDF</sequence>
<evidence type="ECO:0000313" key="2">
    <source>
        <dbReference type="Proteomes" id="UP000288805"/>
    </source>
</evidence>
<evidence type="ECO:0000313" key="1">
    <source>
        <dbReference type="EMBL" id="RVW36306.1"/>
    </source>
</evidence>
<organism evidence="1 2">
    <name type="scientific">Vitis vinifera</name>
    <name type="common">Grape</name>
    <dbReference type="NCBI Taxonomy" id="29760"/>
    <lineage>
        <taxon>Eukaryota</taxon>
        <taxon>Viridiplantae</taxon>
        <taxon>Streptophyta</taxon>
        <taxon>Embryophyta</taxon>
        <taxon>Tracheophyta</taxon>
        <taxon>Spermatophyta</taxon>
        <taxon>Magnoliopsida</taxon>
        <taxon>eudicotyledons</taxon>
        <taxon>Gunneridae</taxon>
        <taxon>Pentapetalae</taxon>
        <taxon>rosids</taxon>
        <taxon>Vitales</taxon>
        <taxon>Vitaceae</taxon>
        <taxon>Viteae</taxon>
        <taxon>Vitis</taxon>
    </lineage>
</organism>
<reference evidence="1 2" key="1">
    <citation type="journal article" date="2018" name="PLoS Genet.">
        <title>Population sequencing reveals clonal diversity and ancestral inbreeding in the grapevine cultivar Chardonnay.</title>
        <authorList>
            <person name="Roach M.J."/>
            <person name="Johnson D.L."/>
            <person name="Bohlmann J."/>
            <person name="van Vuuren H.J."/>
            <person name="Jones S.J."/>
            <person name="Pretorius I.S."/>
            <person name="Schmidt S.A."/>
            <person name="Borneman A.R."/>
        </authorList>
    </citation>
    <scope>NUCLEOTIDE SEQUENCE [LARGE SCALE GENOMIC DNA]</scope>
    <source>
        <strain evidence="2">cv. Chardonnay</strain>
        <tissue evidence="1">Leaf</tissue>
    </source>
</reference>
<proteinExistence type="predicted"/>
<protein>
    <recommendedName>
        <fullName evidence="3">DUF4283 domain-containing protein</fullName>
    </recommendedName>
</protein>
<gene>
    <name evidence="1" type="ORF">CK203_106812</name>
</gene>
<comment type="caution">
    <text evidence="1">The sequence shown here is derived from an EMBL/GenBank/DDBJ whole genome shotgun (WGS) entry which is preliminary data.</text>
</comment>
<dbReference type="EMBL" id="QGNW01001575">
    <property type="protein sequence ID" value="RVW36306.1"/>
    <property type="molecule type" value="Genomic_DNA"/>
</dbReference>
<evidence type="ECO:0008006" key="3">
    <source>
        <dbReference type="Google" id="ProtNLM"/>
    </source>
</evidence>
<dbReference type="Proteomes" id="UP000288805">
    <property type="component" value="Unassembled WGS sequence"/>
</dbReference>
<dbReference type="AlphaFoldDB" id="A0A438DLI1"/>
<name>A0A438DLI1_VITVI</name>